<evidence type="ECO:0000313" key="2">
    <source>
        <dbReference type="EMBL" id="CAG8435520.1"/>
    </source>
</evidence>
<dbReference type="Proteomes" id="UP000789706">
    <property type="component" value="Unassembled WGS sequence"/>
</dbReference>
<accession>A0A9N8YNH2</accession>
<evidence type="ECO:0000313" key="3">
    <source>
        <dbReference type="Proteomes" id="UP000789706"/>
    </source>
</evidence>
<dbReference type="AlphaFoldDB" id="A0A9N8YNH2"/>
<feature type="domain" description="SET" evidence="1">
    <location>
        <begin position="61"/>
        <end position="172"/>
    </location>
</feature>
<comment type="caution">
    <text evidence="2">The sequence shown here is derived from an EMBL/GenBank/DDBJ whole genome shotgun (WGS) entry which is preliminary data.</text>
</comment>
<dbReference type="Pfam" id="PF00856">
    <property type="entry name" value="SET"/>
    <property type="match status" value="1"/>
</dbReference>
<proteinExistence type="predicted"/>
<sequence length="438" mass="50230">MVIQKNTVTSQTNLSTAGFTDVFGSSTKEFIKEFSFESKTHKNNKLDSHPVYLLKFTQTEFSVMTMRRFKKDEFILQHIGDKAMTENFLHLKHEYSDLNIYYNCFMENHRNNTMSTLNGNIFAPFIHRCDKPNCYIQITKDDRINSRNNNENSLYRVGIFASVDIEQGVELTLGLNVKEKSNLIPLNSYQKHSLTNTKGKSTTVNSTTNTKANTKTVNTITVNTKKANLTTNPTINTKITNTKAATHLTLNSDSIKPDLSKDPFPMSFQITMEERQNHNKFRNLITAIQILENSIVNYCIKHSSDPLVSSTEKLTTTTIILFGLPQSTFSRIHTIISICLQEHITIEQCQTCLLNAFRLFSEWKTNSSTTITINESLLNSAFDVIPIPVYKWSEKLNISKYKLVKWELECLKAVRFEVVITSVLYFCWLARICDELEV</sequence>
<gene>
    <name evidence="2" type="ORF">DEBURN_LOCUS895</name>
</gene>
<evidence type="ECO:0000259" key="1">
    <source>
        <dbReference type="Pfam" id="PF00856"/>
    </source>
</evidence>
<dbReference type="OrthoDB" id="2336574at2759"/>
<dbReference type="EMBL" id="CAJVPK010000032">
    <property type="protein sequence ID" value="CAG8435520.1"/>
    <property type="molecule type" value="Genomic_DNA"/>
</dbReference>
<keyword evidence="3" id="KW-1185">Reference proteome</keyword>
<dbReference type="InterPro" id="IPR001214">
    <property type="entry name" value="SET_dom"/>
</dbReference>
<organism evidence="2 3">
    <name type="scientific">Diversispora eburnea</name>
    <dbReference type="NCBI Taxonomy" id="1213867"/>
    <lineage>
        <taxon>Eukaryota</taxon>
        <taxon>Fungi</taxon>
        <taxon>Fungi incertae sedis</taxon>
        <taxon>Mucoromycota</taxon>
        <taxon>Glomeromycotina</taxon>
        <taxon>Glomeromycetes</taxon>
        <taxon>Diversisporales</taxon>
        <taxon>Diversisporaceae</taxon>
        <taxon>Diversispora</taxon>
    </lineage>
</organism>
<reference evidence="2" key="1">
    <citation type="submission" date="2021-06" db="EMBL/GenBank/DDBJ databases">
        <authorList>
            <person name="Kallberg Y."/>
            <person name="Tangrot J."/>
            <person name="Rosling A."/>
        </authorList>
    </citation>
    <scope>NUCLEOTIDE SEQUENCE</scope>
    <source>
        <strain evidence="2">AZ414A</strain>
    </source>
</reference>
<dbReference type="SUPFAM" id="SSF82199">
    <property type="entry name" value="SET domain"/>
    <property type="match status" value="1"/>
</dbReference>
<protein>
    <submittedName>
        <fullName evidence="2">5755_t:CDS:1</fullName>
    </submittedName>
</protein>
<name>A0A9N8YNH2_9GLOM</name>
<dbReference type="Gene3D" id="2.170.270.10">
    <property type="entry name" value="SET domain"/>
    <property type="match status" value="1"/>
</dbReference>
<dbReference type="InterPro" id="IPR046341">
    <property type="entry name" value="SET_dom_sf"/>
</dbReference>